<evidence type="ECO:0000313" key="6">
    <source>
        <dbReference type="Proteomes" id="UP001299220"/>
    </source>
</evidence>
<dbReference type="GO" id="GO:0016787">
    <property type="term" value="F:hydrolase activity"/>
    <property type="evidence" value="ECO:0007669"/>
    <property type="project" value="UniProtKB-KW"/>
</dbReference>
<keyword evidence="4" id="KW-0460">Magnesium</keyword>
<dbReference type="SUPFAM" id="SSF56784">
    <property type="entry name" value="HAD-like"/>
    <property type="match status" value="1"/>
</dbReference>
<dbReference type="InterPro" id="IPR051400">
    <property type="entry name" value="HAD-like_hydrolase"/>
</dbReference>
<dbReference type="RefSeq" id="WP_268824613.1">
    <property type="nucleotide sequence ID" value="NZ_JAFBIT010000002.1"/>
</dbReference>
<evidence type="ECO:0000313" key="5">
    <source>
        <dbReference type="EMBL" id="MCF2652557.1"/>
    </source>
</evidence>
<evidence type="ECO:0000256" key="3">
    <source>
        <dbReference type="ARBA" id="ARBA00022801"/>
    </source>
</evidence>
<reference evidence="5 6" key="1">
    <citation type="submission" date="2020-12" db="EMBL/GenBank/DDBJ databases">
        <title>Whole genome sequences of gut porcine anaerobes.</title>
        <authorList>
            <person name="Kubasova T."/>
            <person name="Jahodarova E."/>
            <person name="Rychlik I."/>
        </authorList>
    </citation>
    <scope>NUCLEOTIDE SEQUENCE [LARGE SCALE GENOMIC DNA]</scope>
    <source>
        <strain evidence="5 6">An867</strain>
    </source>
</reference>
<comment type="cofactor">
    <cofactor evidence="1">
        <name>Mg(2+)</name>
        <dbReference type="ChEBI" id="CHEBI:18420"/>
    </cofactor>
</comment>
<keyword evidence="3 5" id="KW-0378">Hydrolase</keyword>
<dbReference type="InterPro" id="IPR036412">
    <property type="entry name" value="HAD-like_sf"/>
</dbReference>
<dbReference type="InterPro" id="IPR006439">
    <property type="entry name" value="HAD-SF_hydro_IA"/>
</dbReference>
<gene>
    <name evidence="5" type="ORF">JQM67_08075</name>
</gene>
<dbReference type="InterPro" id="IPR023214">
    <property type="entry name" value="HAD_sf"/>
</dbReference>
<dbReference type="Pfam" id="PF00702">
    <property type="entry name" value="Hydrolase"/>
    <property type="match status" value="1"/>
</dbReference>
<dbReference type="PANTHER" id="PTHR46470">
    <property type="entry name" value="N-ACYLNEURAMINATE-9-PHOSPHATASE"/>
    <property type="match status" value="1"/>
</dbReference>
<sequence length="230" mass="25809">MIKAVIFDMFETLITQFNSPVYFGAHMAADAGVPQSDFLKLWEPTGEARTTGRLTLEAALGEILRKTNSYSEALLNRLVEKRKAAKRECFRHLHPEILPMLEELKGSGIRVGLISNCFSEEVDVIRNSILHPYFDAEYLSFEQGLQKPDPEIFIRCMACLNVKAEECLYVGDGGSRELEAASALGMKAVQAVWYLKDGTTQPTGRMAGYAHAESPLDIMKYCRCVHRPQE</sequence>
<dbReference type="Proteomes" id="UP001299220">
    <property type="component" value="Unassembled WGS sequence"/>
</dbReference>
<organism evidence="5 6">
    <name type="scientific">Anaeromassilibacillus senegalensis</name>
    <dbReference type="NCBI Taxonomy" id="1673717"/>
    <lineage>
        <taxon>Bacteria</taxon>
        <taxon>Bacillati</taxon>
        <taxon>Bacillota</taxon>
        <taxon>Clostridia</taxon>
        <taxon>Eubacteriales</taxon>
        <taxon>Acutalibacteraceae</taxon>
        <taxon>Anaeromassilibacillus</taxon>
    </lineage>
</organism>
<evidence type="ECO:0000256" key="2">
    <source>
        <dbReference type="ARBA" id="ARBA00022723"/>
    </source>
</evidence>
<dbReference type="SFLD" id="SFLDS00003">
    <property type="entry name" value="Haloacid_Dehalogenase"/>
    <property type="match status" value="1"/>
</dbReference>
<dbReference type="Gene3D" id="3.40.50.1000">
    <property type="entry name" value="HAD superfamily/HAD-like"/>
    <property type="match status" value="1"/>
</dbReference>
<dbReference type="EMBL" id="JAFBIT010000002">
    <property type="protein sequence ID" value="MCF2652557.1"/>
    <property type="molecule type" value="Genomic_DNA"/>
</dbReference>
<dbReference type="SFLD" id="SFLDG01129">
    <property type="entry name" value="C1.5:_HAD__Beta-PGM__Phosphata"/>
    <property type="match status" value="1"/>
</dbReference>
<keyword evidence="6" id="KW-1185">Reference proteome</keyword>
<name>A0ABS9CNY0_9FIRM</name>
<proteinExistence type="predicted"/>
<protein>
    <submittedName>
        <fullName evidence="5">HAD-IA family hydrolase</fullName>
    </submittedName>
</protein>
<accession>A0ABS9CNY0</accession>
<keyword evidence="2" id="KW-0479">Metal-binding</keyword>
<dbReference type="PANTHER" id="PTHR46470:SF2">
    <property type="entry name" value="GLYCERALDEHYDE 3-PHOSPHATE PHOSPHATASE"/>
    <property type="match status" value="1"/>
</dbReference>
<comment type="caution">
    <text evidence="5">The sequence shown here is derived from an EMBL/GenBank/DDBJ whole genome shotgun (WGS) entry which is preliminary data.</text>
</comment>
<evidence type="ECO:0000256" key="4">
    <source>
        <dbReference type="ARBA" id="ARBA00022842"/>
    </source>
</evidence>
<dbReference type="PRINTS" id="PR00413">
    <property type="entry name" value="HADHALOGNASE"/>
</dbReference>
<evidence type="ECO:0000256" key="1">
    <source>
        <dbReference type="ARBA" id="ARBA00001946"/>
    </source>
</evidence>
<dbReference type="NCBIfam" id="TIGR01549">
    <property type="entry name" value="HAD-SF-IA-v1"/>
    <property type="match status" value="1"/>
</dbReference>